<keyword evidence="1" id="KW-1133">Transmembrane helix</keyword>
<keyword evidence="1" id="KW-0812">Transmembrane</keyword>
<name>A0A1Q8QV26_9FIRM</name>
<dbReference type="Proteomes" id="UP000186102">
    <property type="component" value="Unassembled WGS sequence"/>
</dbReference>
<comment type="caution">
    <text evidence="2">The sequence shown here is derived from an EMBL/GenBank/DDBJ whole genome shotgun (WGS) entry which is preliminary data.</text>
</comment>
<sequence>MLTLHFAKTILIPLFVLNMGAMVITFRIKKGIKPEFSGNLNTLFLIENIIGLVCCILIVYISFFVKH</sequence>
<protein>
    <submittedName>
        <fullName evidence="2">Uncharacterized protein</fullName>
    </submittedName>
</protein>
<keyword evidence="3" id="KW-1185">Reference proteome</keyword>
<evidence type="ECO:0000313" key="3">
    <source>
        <dbReference type="Proteomes" id="UP000186102"/>
    </source>
</evidence>
<feature type="transmembrane region" description="Helical" evidence="1">
    <location>
        <begin position="40"/>
        <end position="65"/>
    </location>
</feature>
<evidence type="ECO:0000256" key="1">
    <source>
        <dbReference type="SAM" id="Phobius"/>
    </source>
</evidence>
<dbReference type="STRING" id="1888891.DSOL_2813"/>
<dbReference type="EMBL" id="MLBF01000020">
    <property type="protein sequence ID" value="OLN31203.1"/>
    <property type="molecule type" value="Genomic_DNA"/>
</dbReference>
<accession>A0A1Q8QV26</accession>
<organism evidence="2 3">
    <name type="scientific">Desulfosporosinus metallidurans</name>
    <dbReference type="NCBI Taxonomy" id="1888891"/>
    <lineage>
        <taxon>Bacteria</taxon>
        <taxon>Bacillati</taxon>
        <taxon>Bacillota</taxon>
        <taxon>Clostridia</taxon>
        <taxon>Eubacteriales</taxon>
        <taxon>Desulfitobacteriaceae</taxon>
        <taxon>Desulfosporosinus</taxon>
    </lineage>
</organism>
<proteinExistence type="predicted"/>
<evidence type="ECO:0000313" key="2">
    <source>
        <dbReference type="EMBL" id="OLN31203.1"/>
    </source>
</evidence>
<feature type="transmembrane region" description="Helical" evidence="1">
    <location>
        <begin position="6"/>
        <end position="28"/>
    </location>
</feature>
<reference evidence="2 3" key="1">
    <citation type="submission" date="2016-09" db="EMBL/GenBank/DDBJ databases">
        <title>Complete genome of Desulfosporosinus sp. OL.</title>
        <authorList>
            <person name="Mardanov A."/>
            <person name="Beletsky A."/>
            <person name="Panova A."/>
            <person name="Karnachuk O."/>
            <person name="Ravin N."/>
        </authorList>
    </citation>
    <scope>NUCLEOTIDE SEQUENCE [LARGE SCALE GENOMIC DNA]</scope>
    <source>
        <strain evidence="2 3">OL</strain>
    </source>
</reference>
<dbReference type="AlphaFoldDB" id="A0A1Q8QV26"/>
<gene>
    <name evidence="2" type="ORF">DSOL_2813</name>
</gene>
<keyword evidence="1" id="KW-0472">Membrane</keyword>
<dbReference type="OrthoDB" id="1799164at2"/>